<comment type="caution">
    <text evidence="2">The sequence shown here is derived from an EMBL/GenBank/DDBJ whole genome shotgun (WGS) entry which is preliminary data.</text>
</comment>
<gene>
    <name evidence="2" type="ORF">AFUS01_LOCUS25542</name>
</gene>
<sequence>MSEQYRKGGNSDECTEIPTSLIYSFQINMLIKEFRVVMPLTVEEYQIGQLYSVAEASMNETGGGEGIEVVKNEPFENYPLLGGRYSKGQYTYKKYHLASKVPAFIRMLAPKGSMEIHEEAWNAYPYCRTVITNPGYMKENFFITIETLHLPDRGTQSNVHELNPEKLRQREVVMIDIASDPIASSDYKALEDPSKFKSEKSGRGPLVADWRETVTPVMTCYKLVCSEFKWFGLQNRVENFIQRAERRLFTNFHRQVFCWIDRWYGMTMDDIRELEERVREELDRQRKSGEVRGMRAETD</sequence>
<dbReference type="EMBL" id="CAJVCH010330309">
    <property type="protein sequence ID" value="CAG7787011.1"/>
    <property type="molecule type" value="Genomic_DNA"/>
</dbReference>
<dbReference type="Pfam" id="PF02121">
    <property type="entry name" value="IP_trans"/>
    <property type="match status" value="1"/>
</dbReference>
<dbReference type="Proteomes" id="UP000708208">
    <property type="component" value="Unassembled WGS sequence"/>
</dbReference>
<dbReference type="InterPro" id="IPR055261">
    <property type="entry name" value="PI_transfer_N"/>
</dbReference>
<dbReference type="GO" id="GO:0008525">
    <property type="term" value="F:phosphatidylcholine transporter activity"/>
    <property type="evidence" value="ECO:0007669"/>
    <property type="project" value="TreeGrafter"/>
</dbReference>
<dbReference type="GO" id="GO:0005737">
    <property type="term" value="C:cytoplasm"/>
    <property type="evidence" value="ECO:0007669"/>
    <property type="project" value="TreeGrafter"/>
</dbReference>
<dbReference type="FunFam" id="3.30.530.20:FF:000025">
    <property type="entry name" value="Phosphatidylinositol transfer protein beta"/>
    <property type="match status" value="1"/>
</dbReference>
<keyword evidence="3" id="KW-1185">Reference proteome</keyword>
<dbReference type="PANTHER" id="PTHR10658">
    <property type="entry name" value="PHOSPHATIDYLINOSITOL TRANSFER PROTEIN"/>
    <property type="match status" value="1"/>
</dbReference>
<evidence type="ECO:0000259" key="1">
    <source>
        <dbReference type="Pfam" id="PF02121"/>
    </source>
</evidence>
<reference evidence="2" key="1">
    <citation type="submission" date="2021-06" db="EMBL/GenBank/DDBJ databases">
        <authorList>
            <person name="Hodson N. C."/>
            <person name="Mongue J. A."/>
            <person name="Jaron S. K."/>
        </authorList>
    </citation>
    <scope>NUCLEOTIDE SEQUENCE</scope>
</reference>
<proteinExistence type="predicted"/>
<feature type="domain" description="Phosphatidylinositol transfer protein N-terminal" evidence="1">
    <location>
        <begin position="29"/>
        <end position="279"/>
    </location>
</feature>
<dbReference type="CDD" id="cd08888">
    <property type="entry name" value="SRPBCC_PITPNA-B_like"/>
    <property type="match status" value="1"/>
</dbReference>
<organism evidence="2 3">
    <name type="scientific">Allacma fusca</name>
    <dbReference type="NCBI Taxonomy" id="39272"/>
    <lineage>
        <taxon>Eukaryota</taxon>
        <taxon>Metazoa</taxon>
        <taxon>Ecdysozoa</taxon>
        <taxon>Arthropoda</taxon>
        <taxon>Hexapoda</taxon>
        <taxon>Collembola</taxon>
        <taxon>Symphypleona</taxon>
        <taxon>Sminthuridae</taxon>
        <taxon>Allacma</taxon>
    </lineage>
</organism>
<protein>
    <recommendedName>
        <fullName evidence="1">Phosphatidylinositol transfer protein N-terminal domain-containing protein</fullName>
    </recommendedName>
</protein>
<dbReference type="GO" id="GO:0035091">
    <property type="term" value="F:phosphatidylinositol binding"/>
    <property type="evidence" value="ECO:0007669"/>
    <property type="project" value="TreeGrafter"/>
</dbReference>
<dbReference type="InterPro" id="IPR001666">
    <property type="entry name" value="PI_transfer"/>
</dbReference>
<dbReference type="PANTHER" id="PTHR10658:SF11">
    <property type="entry name" value="VIBRATOR, ISOFORM B"/>
    <property type="match status" value="1"/>
</dbReference>
<dbReference type="OrthoDB" id="18453at2759"/>
<dbReference type="GO" id="GO:0031210">
    <property type="term" value="F:phosphatidylcholine binding"/>
    <property type="evidence" value="ECO:0007669"/>
    <property type="project" value="TreeGrafter"/>
</dbReference>
<evidence type="ECO:0000313" key="2">
    <source>
        <dbReference type="EMBL" id="CAG7787011.1"/>
    </source>
</evidence>
<accession>A0A8J2KJG0</accession>
<evidence type="ECO:0000313" key="3">
    <source>
        <dbReference type="Proteomes" id="UP000708208"/>
    </source>
</evidence>
<name>A0A8J2KJG0_9HEXA</name>
<dbReference type="AlphaFoldDB" id="A0A8J2KJG0"/>
<dbReference type="GO" id="GO:0008526">
    <property type="term" value="F:phosphatidylinositol transfer activity"/>
    <property type="evidence" value="ECO:0007669"/>
    <property type="project" value="TreeGrafter"/>
</dbReference>